<evidence type="ECO:0000313" key="2">
    <source>
        <dbReference type="EMBL" id="RRT76875.1"/>
    </source>
</evidence>
<evidence type="ECO:0000313" key="3">
    <source>
        <dbReference type="Proteomes" id="UP000287651"/>
    </source>
</evidence>
<reference evidence="2 3" key="1">
    <citation type="journal article" date="2014" name="Agronomy (Basel)">
        <title>A Draft Genome Sequence for Ensete ventricosum, the Drought-Tolerant Tree Against Hunger.</title>
        <authorList>
            <person name="Harrison J."/>
            <person name="Moore K.A."/>
            <person name="Paszkiewicz K."/>
            <person name="Jones T."/>
            <person name="Grant M."/>
            <person name="Ambacheew D."/>
            <person name="Muzemil S."/>
            <person name="Studholme D.J."/>
        </authorList>
    </citation>
    <scope>NUCLEOTIDE SEQUENCE [LARGE SCALE GENOMIC DNA]</scope>
</reference>
<feature type="region of interest" description="Disordered" evidence="1">
    <location>
        <begin position="128"/>
        <end position="156"/>
    </location>
</feature>
<proteinExistence type="predicted"/>
<protein>
    <submittedName>
        <fullName evidence="2">Uncharacterized protein</fullName>
    </submittedName>
</protein>
<accession>A0A427AKV2</accession>
<dbReference type="EMBL" id="AMZH03002071">
    <property type="protein sequence ID" value="RRT76875.1"/>
    <property type="molecule type" value="Genomic_DNA"/>
</dbReference>
<evidence type="ECO:0000256" key="1">
    <source>
        <dbReference type="SAM" id="MobiDB-lite"/>
    </source>
</evidence>
<gene>
    <name evidence="2" type="ORF">B296_00018973</name>
</gene>
<organism evidence="2 3">
    <name type="scientific">Ensete ventricosum</name>
    <name type="common">Abyssinian banana</name>
    <name type="synonym">Musa ensete</name>
    <dbReference type="NCBI Taxonomy" id="4639"/>
    <lineage>
        <taxon>Eukaryota</taxon>
        <taxon>Viridiplantae</taxon>
        <taxon>Streptophyta</taxon>
        <taxon>Embryophyta</taxon>
        <taxon>Tracheophyta</taxon>
        <taxon>Spermatophyta</taxon>
        <taxon>Magnoliopsida</taxon>
        <taxon>Liliopsida</taxon>
        <taxon>Zingiberales</taxon>
        <taxon>Musaceae</taxon>
        <taxon>Ensete</taxon>
    </lineage>
</organism>
<comment type="caution">
    <text evidence="2">The sequence shown here is derived from an EMBL/GenBank/DDBJ whole genome shotgun (WGS) entry which is preliminary data.</text>
</comment>
<sequence length="166" mass="18026">MPTQAFRRSVARSSPVNFFGWEGRLEGDADDDLCATGRVVTLVLRASWFNLSSRSCTKEIAAIIISSKVYEMELYQILTAIVTTTADVGSAAKGDDAGVDSEINSCGNCYWMMVGQLKAATKVEEQREAKNAASIPNDRTPEDSNTGRLISVGDQPSLEFYRGSSL</sequence>
<dbReference type="AlphaFoldDB" id="A0A427AKV2"/>
<name>A0A427AKV2_ENSVE</name>
<dbReference type="Proteomes" id="UP000287651">
    <property type="component" value="Unassembled WGS sequence"/>
</dbReference>